<dbReference type="Gene3D" id="3.30.300.30">
    <property type="match status" value="1"/>
</dbReference>
<keyword evidence="3" id="KW-0597">Phosphoprotein</keyword>
<dbReference type="PROSITE" id="PS50075">
    <property type="entry name" value="CARRIER"/>
    <property type="match status" value="1"/>
</dbReference>
<dbReference type="PANTHER" id="PTHR22754:SF32">
    <property type="entry name" value="DISCO-INTERACTING PROTEIN 2"/>
    <property type="match status" value="1"/>
</dbReference>
<evidence type="ECO:0000256" key="3">
    <source>
        <dbReference type="ARBA" id="ARBA00022553"/>
    </source>
</evidence>
<evidence type="ECO:0000256" key="1">
    <source>
        <dbReference type="ARBA" id="ARBA00006432"/>
    </source>
</evidence>
<dbReference type="InterPro" id="IPR036736">
    <property type="entry name" value="ACP-like_sf"/>
</dbReference>
<comment type="similarity">
    <text evidence="1">Belongs to the ATP-dependent AMP-binding enzyme family.</text>
</comment>
<dbReference type="InterPro" id="IPR040097">
    <property type="entry name" value="FAAL/FAAC"/>
</dbReference>
<dbReference type="InterPro" id="IPR020806">
    <property type="entry name" value="PKS_PP-bd"/>
</dbReference>
<accession>A0ABT3H3U6</accession>
<proteinExistence type="inferred from homology"/>
<dbReference type="Pfam" id="PF00501">
    <property type="entry name" value="AMP-binding"/>
    <property type="match status" value="1"/>
</dbReference>
<evidence type="ECO:0000256" key="4">
    <source>
        <dbReference type="ARBA" id="ARBA00022598"/>
    </source>
</evidence>
<name>A0ABT3H3U6_9RHOB</name>
<dbReference type="Pfam" id="PF00550">
    <property type="entry name" value="PP-binding"/>
    <property type="match status" value="1"/>
</dbReference>
<gene>
    <name evidence="6" type="ORF">OKW52_20140</name>
</gene>
<protein>
    <submittedName>
        <fullName evidence="6">AMP-binding protein</fullName>
    </submittedName>
</protein>
<organism evidence="6 7">
    <name type="scientific">Pararhodobacter zhoushanensis</name>
    <dbReference type="NCBI Taxonomy" id="2479545"/>
    <lineage>
        <taxon>Bacteria</taxon>
        <taxon>Pseudomonadati</taxon>
        <taxon>Pseudomonadota</taxon>
        <taxon>Alphaproteobacteria</taxon>
        <taxon>Rhodobacterales</taxon>
        <taxon>Paracoccaceae</taxon>
        <taxon>Pararhodobacter</taxon>
    </lineage>
</organism>
<keyword evidence="4" id="KW-0436">Ligase</keyword>
<dbReference type="Gene3D" id="3.40.50.12780">
    <property type="entry name" value="N-terminal domain of ligase-like"/>
    <property type="match status" value="1"/>
</dbReference>
<evidence type="ECO:0000259" key="5">
    <source>
        <dbReference type="PROSITE" id="PS50075"/>
    </source>
</evidence>
<dbReference type="RefSeq" id="WP_264507285.1">
    <property type="nucleotide sequence ID" value="NZ_JAPDFL010000001.1"/>
</dbReference>
<dbReference type="InterPro" id="IPR000873">
    <property type="entry name" value="AMP-dep_synth/lig_dom"/>
</dbReference>
<dbReference type="PANTHER" id="PTHR22754">
    <property type="entry name" value="DISCO-INTERACTING PROTEIN 2 DIP2 -RELATED"/>
    <property type="match status" value="1"/>
</dbReference>
<dbReference type="EMBL" id="JAPDFL010000001">
    <property type="protein sequence ID" value="MCW1934499.1"/>
    <property type="molecule type" value="Genomic_DNA"/>
</dbReference>
<dbReference type="InterPro" id="IPR020845">
    <property type="entry name" value="AMP-binding_CS"/>
</dbReference>
<dbReference type="InterPro" id="IPR009081">
    <property type="entry name" value="PP-bd_ACP"/>
</dbReference>
<dbReference type="CDD" id="cd05931">
    <property type="entry name" value="FAAL"/>
    <property type="match status" value="1"/>
</dbReference>
<dbReference type="Gene3D" id="1.10.1200.10">
    <property type="entry name" value="ACP-like"/>
    <property type="match status" value="1"/>
</dbReference>
<comment type="caution">
    <text evidence="6">The sequence shown here is derived from an EMBL/GenBank/DDBJ whole genome shotgun (WGS) entry which is preliminary data.</text>
</comment>
<evidence type="ECO:0000313" key="7">
    <source>
        <dbReference type="Proteomes" id="UP001208938"/>
    </source>
</evidence>
<dbReference type="SUPFAM" id="SSF47336">
    <property type="entry name" value="ACP-like"/>
    <property type="match status" value="1"/>
</dbReference>
<keyword evidence="7" id="KW-1185">Reference proteome</keyword>
<keyword evidence="2" id="KW-0596">Phosphopantetheine</keyword>
<dbReference type="PROSITE" id="PS00455">
    <property type="entry name" value="AMP_BINDING"/>
    <property type="match status" value="1"/>
</dbReference>
<feature type="domain" description="Carrier" evidence="5">
    <location>
        <begin position="586"/>
        <end position="664"/>
    </location>
</feature>
<evidence type="ECO:0000313" key="6">
    <source>
        <dbReference type="EMBL" id="MCW1934499.1"/>
    </source>
</evidence>
<dbReference type="InterPro" id="IPR045851">
    <property type="entry name" value="AMP-bd_C_sf"/>
</dbReference>
<dbReference type="Proteomes" id="UP001208938">
    <property type="component" value="Unassembled WGS sequence"/>
</dbReference>
<reference evidence="6 7" key="1">
    <citation type="submission" date="2022-10" db="EMBL/GenBank/DDBJ databases">
        <title>Pararhodobacter sp. nov., isolated from marine algae.</title>
        <authorList>
            <person name="Choi B.J."/>
            <person name="Kim J.M."/>
            <person name="Lee J.K."/>
            <person name="Choi D.G."/>
            <person name="Jeon C.O."/>
        </authorList>
    </citation>
    <scope>NUCLEOTIDE SEQUENCE [LARGE SCALE GENOMIC DNA]</scope>
    <source>
        <strain evidence="6 7">ZQ420</strain>
    </source>
</reference>
<evidence type="ECO:0000256" key="2">
    <source>
        <dbReference type="ARBA" id="ARBA00022450"/>
    </source>
</evidence>
<sequence length="665" mass="70364">MSLQALLLPQQIARNAARRPEALAYAFVGPASEPEELSYTALLARASGVAGMLRAAYCGKGARVALIFEPGLNFAVALLGAFLAGCAAVPVAVPSSAKARGRADAILRESGCAAVLTDTQTLAGVPDSWPAEIVRARCLRVDTAVDSPVIAPQTSPDDIAFLQYTSGSTGAPKGVVVTHGALLGQMHAIQRAVQSGEDERCVTWLPPEHDMGLVGGVLFTCWLGGSVYILSPQSFVRRPVLWLDTISRYRGTITVAPNFAFELCVRTISPARRAELDLSSCRVLLNGSEPVRPETIDAFVETFADAGLSPGAVMPCYGLAEATLLVAGATRGNGAFSAWFDPTALDQRQVTEVAKGQGRRLVSSGPVRTSHPMRIVDPDAHSACPPDRIGEIWIAGDSLGSAYHNRPDASEATFGARLDDGSGPYLRSGDLGFLWQGELFVTGRIKDVVLWHGRTLHASDLETSLEGVDPGLRRGRVAVHQRPDGAVAVLCEITPGRLAEGEALATQIWRQLLDQSGVEAAHVLLLRTGSLLWTTSGKLRRADSDAALAETPERVLLDWSPRAASETAQSRAAAIGRLKQALAGTGDPYAAYLGFFADWIAVATQQDVDAVDPMLAWADQGLDSLMITEMILDLEAATGQTLTADILFELPEPAALAAALGRGAL</sequence>
<dbReference type="SUPFAM" id="SSF56801">
    <property type="entry name" value="Acetyl-CoA synthetase-like"/>
    <property type="match status" value="1"/>
</dbReference>
<dbReference type="SMART" id="SM00823">
    <property type="entry name" value="PKS_PP"/>
    <property type="match status" value="1"/>
</dbReference>
<dbReference type="InterPro" id="IPR042099">
    <property type="entry name" value="ANL_N_sf"/>
</dbReference>